<dbReference type="GO" id="GO:0046360">
    <property type="term" value="P:2-oxobutyrate biosynthetic process"/>
    <property type="evidence" value="ECO:0007669"/>
    <property type="project" value="TreeGrafter"/>
</dbReference>
<dbReference type="InterPro" id="IPR000634">
    <property type="entry name" value="Ser/Thr_deHydtase_PyrdxlP-BS"/>
</dbReference>
<dbReference type="NCBIfam" id="TIGR00260">
    <property type="entry name" value="thrC"/>
    <property type="match status" value="1"/>
</dbReference>
<organism evidence="8">
    <name type="scientific">Prasinoderma singulare</name>
    <dbReference type="NCBI Taxonomy" id="676789"/>
    <lineage>
        <taxon>Eukaryota</taxon>
        <taxon>Viridiplantae</taxon>
        <taxon>Prasinodermophyta</taxon>
        <taxon>Prasinodermophyceae</taxon>
        <taxon>Prasinodermales</taxon>
        <taxon>Prasinodermaceae</taxon>
        <taxon>Prasinoderma</taxon>
    </lineage>
</organism>
<evidence type="ECO:0000313" key="8">
    <source>
        <dbReference type="EMBL" id="CAE0147006.1"/>
    </source>
</evidence>
<dbReference type="PANTHER" id="PTHR42690">
    <property type="entry name" value="THREONINE SYNTHASE FAMILY MEMBER"/>
    <property type="match status" value="1"/>
</dbReference>
<dbReference type="Pfam" id="PF24857">
    <property type="entry name" value="THR4_C"/>
    <property type="match status" value="1"/>
</dbReference>
<comment type="similarity">
    <text evidence="2">Belongs to the threonine synthase family.</text>
</comment>
<name>A0A7S3BYU1_9VIRI</name>
<evidence type="ECO:0000256" key="5">
    <source>
        <dbReference type="ARBA" id="ARBA00029440"/>
    </source>
</evidence>
<dbReference type="InterPro" id="IPR051166">
    <property type="entry name" value="Threonine_Synthase"/>
</dbReference>
<dbReference type="EMBL" id="HBHY01017218">
    <property type="protein sequence ID" value="CAE0147006.1"/>
    <property type="molecule type" value="Transcribed_RNA"/>
</dbReference>
<dbReference type="AlphaFoldDB" id="A0A7S3BYU1"/>
<accession>A0A7S3BYU1</accession>
<proteinExistence type="inferred from homology"/>
<comment type="pathway">
    <text evidence="5">Amino-acid biosynthesis.</text>
</comment>
<dbReference type="PANTHER" id="PTHR42690:SF1">
    <property type="entry name" value="THREONINE SYNTHASE-LIKE 2"/>
    <property type="match status" value="1"/>
</dbReference>
<evidence type="ECO:0000256" key="3">
    <source>
        <dbReference type="ARBA" id="ARBA00022605"/>
    </source>
</evidence>
<dbReference type="InterPro" id="IPR004450">
    <property type="entry name" value="Thr_synthase-like"/>
</dbReference>
<feature type="compositionally biased region" description="Polar residues" evidence="7">
    <location>
        <begin position="510"/>
        <end position="522"/>
    </location>
</feature>
<keyword evidence="4 6" id="KW-0663">Pyridoxal phosphate</keyword>
<comment type="cofactor">
    <cofactor evidence="1 6">
        <name>pyridoxal 5'-phosphate</name>
        <dbReference type="ChEBI" id="CHEBI:597326"/>
    </cofactor>
</comment>
<dbReference type="SUPFAM" id="SSF53686">
    <property type="entry name" value="Tryptophan synthase beta subunit-like PLP-dependent enzymes"/>
    <property type="match status" value="1"/>
</dbReference>
<evidence type="ECO:0000256" key="6">
    <source>
        <dbReference type="PIRSR" id="PIRSR604450-51"/>
    </source>
</evidence>
<dbReference type="Gene3D" id="3.40.50.1100">
    <property type="match status" value="2"/>
</dbReference>
<feature type="region of interest" description="Disordered" evidence="7">
    <location>
        <begin position="497"/>
        <end position="524"/>
    </location>
</feature>
<evidence type="ECO:0000256" key="2">
    <source>
        <dbReference type="ARBA" id="ARBA00005517"/>
    </source>
</evidence>
<keyword evidence="3" id="KW-0028">Amino-acid biosynthesis</keyword>
<evidence type="ECO:0000256" key="7">
    <source>
        <dbReference type="SAM" id="MobiDB-lite"/>
    </source>
</evidence>
<reference evidence="8" key="1">
    <citation type="submission" date="2021-01" db="EMBL/GenBank/DDBJ databases">
        <authorList>
            <person name="Corre E."/>
            <person name="Pelletier E."/>
            <person name="Niang G."/>
            <person name="Scheremetjew M."/>
            <person name="Finn R."/>
            <person name="Kale V."/>
            <person name="Holt S."/>
            <person name="Cochrane G."/>
            <person name="Meng A."/>
            <person name="Brown T."/>
            <person name="Cohen L."/>
        </authorList>
    </citation>
    <scope>NUCLEOTIDE SEQUENCE</scope>
    <source>
        <strain evidence="8">RCC927</strain>
    </source>
</reference>
<dbReference type="GO" id="GO:0030170">
    <property type="term" value="F:pyridoxal phosphate binding"/>
    <property type="evidence" value="ECO:0007669"/>
    <property type="project" value="InterPro"/>
</dbReference>
<evidence type="ECO:0008006" key="9">
    <source>
        <dbReference type="Google" id="ProtNLM"/>
    </source>
</evidence>
<evidence type="ECO:0000256" key="1">
    <source>
        <dbReference type="ARBA" id="ARBA00001933"/>
    </source>
</evidence>
<protein>
    <recommendedName>
        <fullName evidence="9">Threonine synthase</fullName>
    </recommendedName>
</protein>
<dbReference type="InterPro" id="IPR036052">
    <property type="entry name" value="TrpB-like_PALP_sf"/>
</dbReference>
<sequence length="548" mass="57319">MLLPERLPALRRGALQAWAGLPYERLCAEILALFACGDGRGALPRRELDAAVSAALGGGAFAVDGAVRMRPVAPPQLDGDASTPRVHSTVHVLELFHGPTAAFKDLGLQVLARLLEMILRGRQRHLTVLVGTSGDTGSAAMEALAGLANVDCVVLYPVGRTSRVQESQMLAAAGREDAANLSLVAVEGTSDELDVPIKALFDDPEFRRVHDLGSVNSVNIVRLVVQTVHFFWAYLQLCPKADTEATFYIPTGACGHLVAGVMARRMGLPVRLQACVNANDCLVRLVERGEIAPAARTVPTVAPAMDIASPYNLERLLWYACGGDGTAVARWAAAQAAGGVTTLPAAVVGELHDALGVGAASVRDPDALSAMAYVATHERGYLVCPHTAVGLAVTARHRPRNGGPRIVCATASPAKFVEALAGATDATYTATAARLEGYGSANESAAAALHNAQRGAELPVPPGGVRRWLRNPATRLCAGDDWERVLRGIVSGARSRSLARKNKGNKGAVTASSSKGRSTTRAGRSPMRALALLAALAAAAVAAARQRR</sequence>
<gene>
    <name evidence="8" type="ORF">PSIN1315_LOCUS11130</name>
</gene>
<dbReference type="GO" id="GO:0008652">
    <property type="term" value="P:amino acid biosynthetic process"/>
    <property type="evidence" value="ECO:0007669"/>
    <property type="project" value="UniProtKB-KW"/>
</dbReference>
<dbReference type="GO" id="GO:0009071">
    <property type="term" value="P:serine family amino acid catabolic process"/>
    <property type="evidence" value="ECO:0007669"/>
    <property type="project" value="TreeGrafter"/>
</dbReference>
<dbReference type="PROSITE" id="PS00165">
    <property type="entry name" value="DEHYDRATASE_SER_THR"/>
    <property type="match status" value="1"/>
</dbReference>
<feature type="modified residue" description="N6-(pyridoxal phosphate)lysine" evidence="6">
    <location>
        <position position="104"/>
    </location>
</feature>
<evidence type="ECO:0000256" key="4">
    <source>
        <dbReference type="ARBA" id="ARBA00022898"/>
    </source>
</evidence>